<name>A0A1L7WRJ7_9HELO</name>
<feature type="compositionally biased region" description="Acidic residues" evidence="8">
    <location>
        <begin position="395"/>
        <end position="404"/>
    </location>
</feature>
<organism evidence="11 12">
    <name type="scientific">Phialocephala subalpina</name>
    <dbReference type="NCBI Taxonomy" id="576137"/>
    <lineage>
        <taxon>Eukaryota</taxon>
        <taxon>Fungi</taxon>
        <taxon>Dikarya</taxon>
        <taxon>Ascomycota</taxon>
        <taxon>Pezizomycotina</taxon>
        <taxon>Leotiomycetes</taxon>
        <taxon>Helotiales</taxon>
        <taxon>Mollisiaceae</taxon>
        <taxon>Phialocephala</taxon>
        <taxon>Phialocephala fortinii species complex</taxon>
    </lineage>
</organism>
<evidence type="ECO:0000259" key="9">
    <source>
        <dbReference type="Pfam" id="PF09302"/>
    </source>
</evidence>
<dbReference type="AlphaFoldDB" id="A0A1L7WRJ7"/>
<evidence type="ECO:0000256" key="2">
    <source>
        <dbReference type="ARBA" id="ARBA00022763"/>
    </source>
</evidence>
<dbReference type="InterPro" id="IPR038051">
    <property type="entry name" value="XRCC4-like_N_sf"/>
</dbReference>
<dbReference type="PANTHER" id="PTHR32235">
    <property type="entry name" value="NON-HOMOLOGOUS END-JOINING FACTOR 1"/>
    <property type="match status" value="1"/>
</dbReference>
<dbReference type="Gene3D" id="2.170.210.10">
    <property type="entry name" value="DNA double-strand break repair and VJ recombination XRCC4, N-terminal"/>
    <property type="match status" value="1"/>
</dbReference>
<dbReference type="InterPro" id="IPR053829">
    <property type="entry name" value="XLF-like_CC"/>
</dbReference>
<evidence type="ECO:0000256" key="6">
    <source>
        <dbReference type="ARBA" id="ARBA00025747"/>
    </source>
</evidence>
<sequence>MAWRPLRLSTSASAHLPPLLISADLATDGFTIHLSDLTSIWSETLNHDDIIRRSREETTTIDPSDKDQFQIFCEKLKLGLNGGKGTTLALTIQPDADRPCLVLNVTVDLPGGLAQLEWPVRLSAAPQTQLTSQLITPLLRAQHERMQEVASLGEMLKEKDHVMQKLLDKLESQGTELGQVFPQVGTKVGRKVDRKKAAERVKGLAPFDVGDWRKGLGHNELQDTKQLIEEVFRKADDLPLQPGEPSSEEDTDPWWENIKGITVNLNTGKISTKPPSKGSKKTPPPPKPKPKPALKKQESSDDDDDFQVQATPPRSSAAKRALPPKAALDDTTDDEDDDLDGPSQRSKIPDSFPKSPSPPPKAPSPKPAKKILGKIGGGNKAAPKPSLLPVQDADATTDDEDNDEPIPQSKPTKMSPPKASAPGDEALETESESESTLPKPAPKARSPTPEPASRPVKKVGKRGKIGGKIGGKKESPPPPPADEAADEETDEEPEVVPEAEPTSPPKAATPPAASTKPKKKLGTIGGKKKAAESTPAPEERATTSPAPKAGVKRKLGQIGGNKSSPLKSSAAKQESSSQTADDDSMHRGRAPEKENTPPPRETSEERATKKREQLARELAAKASKAPVKKKRKF</sequence>
<comment type="subcellular location">
    <subcellularLocation>
        <location evidence="1">Nucleus</location>
    </subcellularLocation>
</comment>
<evidence type="ECO:0000259" key="10">
    <source>
        <dbReference type="Pfam" id="PF21928"/>
    </source>
</evidence>
<dbReference type="Pfam" id="PF09302">
    <property type="entry name" value="XLF"/>
    <property type="match status" value="1"/>
</dbReference>
<feature type="compositionally biased region" description="Basic and acidic residues" evidence="8">
    <location>
        <begin position="583"/>
        <end position="619"/>
    </location>
</feature>
<dbReference type="CDD" id="cd22285">
    <property type="entry name" value="HD_XLF_N"/>
    <property type="match status" value="1"/>
</dbReference>
<feature type="compositionally biased region" description="Basic residues" evidence="8">
    <location>
        <begin position="455"/>
        <end position="465"/>
    </location>
</feature>
<evidence type="ECO:0000313" key="12">
    <source>
        <dbReference type="Proteomes" id="UP000184330"/>
    </source>
</evidence>
<evidence type="ECO:0000313" key="11">
    <source>
        <dbReference type="EMBL" id="CZR55403.1"/>
    </source>
</evidence>
<feature type="compositionally biased region" description="Low complexity" evidence="8">
    <location>
        <begin position="315"/>
        <end position="326"/>
    </location>
</feature>
<keyword evidence="4" id="KW-0234">DNA repair</keyword>
<dbReference type="EMBL" id="FJOG01000006">
    <property type="protein sequence ID" value="CZR55403.1"/>
    <property type="molecule type" value="Genomic_DNA"/>
</dbReference>
<evidence type="ECO:0000256" key="3">
    <source>
        <dbReference type="ARBA" id="ARBA00023125"/>
    </source>
</evidence>
<reference evidence="11 12" key="1">
    <citation type="submission" date="2016-03" db="EMBL/GenBank/DDBJ databases">
        <authorList>
            <person name="Ploux O."/>
        </authorList>
    </citation>
    <scope>NUCLEOTIDE SEQUENCE [LARGE SCALE GENOMIC DNA]</scope>
    <source>
        <strain evidence="11 12">UAMH 11012</strain>
    </source>
</reference>
<dbReference type="STRING" id="576137.A0A1L7WRJ7"/>
<feature type="compositionally biased region" description="Low complexity" evidence="8">
    <location>
        <begin position="567"/>
        <end position="578"/>
    </location>
</feature>
<keyword evidence="2" id="KW-0227">DNA damage</keyword>
<feature type="region of interest" description="Disordered" evidence="8">
    <location>
        <begin position="236"/>
        <end position="633"/>
    </location>
</feature>
<feature type="domain" description="XLF-like coiled-coil region" evidence="10">
    <location>
        <begin position="126"/>
        <end position="178"/>
    </location>
</feature>
<comment type="similarity">
    <text evidence="6">Belongs to the XRCC4-XLF family. XLF subfamily.</text>
</comment>
<evidence type="ECO:0000256" key="5">
    <source>
        <dbReference type="ARBA" id="ARBA00023242"/>
    </source>
</evidence>
<proteinExistence type="inferred from homology"/>
<evidence type="ECO:0000256" key="1">
    <source>
        <dbReference type="ARBA" id="ARBA00004123"/>
    </source>
</evidence>
<keyword evidence="12" id="KW-1185">Reference proteome</keyword>
<dbReference type="GO" id="GO:0045027">
    <property type="term" value="F:DNA end binding"/>
    <property type="evidence" value="ECO:0007669"/>
    <property type="project" value="TreeGrafter"/>
</dbReference>
<feature type="compositionally biased region" description="Pro residues" evidence="8">
    <location>
        <begin position="355"/>
        <end position="366"/>
    </location>
</feature>
<evidence type="ECO:0000256" key="8">
    <source>
        <dbReference type="SAM" id="MobiDB-lite"/>
    </source>
</evidence>
<gene>
    <name evidence="11" type="ORF">PAC_05290</name>
</gene>
<accession>A0A1L7WRJ7</accession>
<dbReference type="InterPro" id="IPR015381">
    <property type="entry name" value="XLF-like_N"/>
</dbReference>
<protein>
    <recommendedName>
        <fullName evidence="7">Non-homologous end-joining factor 1</fullName>
    </recommendedName>
</protein>
<keyword evidence="5" id="KW-0539">Nucleus</keyword>
<feature type="compositionally biased region" description="Acidic residues" evidence="8">
    <location>
        <begin position="483"/>
        <end position="497"/>
    </location>
</feature>
<dbReference type="GO" id="GO:0032807">
    <property type="term" value="C:DNA ligase IV complex"/>
    <property type="evidence" value="ECO:0007669"/>
    <property type="project" value="TreeGrafter"/>
</dbReference>
<evidence type="ECO:0000256" key="4">
    <source>
        <dbReference type="ARBA" id="ARBA00023204"/>
    </source>
</evidence>
<dbReference type="Proteomes" id="UP000184330">
    <property type="component" value="Unassembled WGS sequence"/>
</dbReference>
<dbReference type="PRINTS" id="PR01217">
    <property type="entry name" value="PRICHEXTENSN"/>
</dbReference>
<dbReference type="PANTHER" id="PTHR32235:SF1">
    <property type="entry name" value="NON-HOMOLOGOUS END-JOINING FACTOR 1"/>
    <property type="match status" value="1"/>
</dbReference>
<evidence type="ECO:0000256" key="7">
    <source>
        <dbReference type="ARBA" id="ARBA00044529"/>
    </source>
</evidence>
<dbReference type="Pfam" id="PF21928">
    <property type="entry name" value="XLF_CC"/>
    <property type="match status" value="1"/>
</dbReference>
<dbReference type="InterPro" id="IPR052287">
    <property type="entry name" value="NHEJ_factor"/>
</dbReference>
<dbReference type="GO" id="GO:0006303">
    <property type="term" value="P:double-strand break repair via nonhomologous end joining"/>
    <property type="evidence" value="ECO:0007669"/>
    <property type="project" value="TreeGrafter"/>
</dbReference>
<keyword evidence="3" id="KW-0238">DNA-binding</keyword>
<feature type="compositionally biased region" description="Acidic residues" evidence="8">
    <location>
        <begin position="330"/>
        <end position="340"/>
    </location>
</feature>
<dbReference type="OrthoDB" id="2155935at2759"/>
<feature type="domain" description="XLF-like N-terminal" evidence="9">
    <location>
        <begin position="3"/>
        <end position="123"/>
    </location>
</feature>